<comment type="similarity">
    <text evidence="1">Belongs to the 'GDXG' lipolytic enzyme family.</text>
</comment>
<keyword evidence="6" id="KW-1185">Reference proteome</keyword>
<dbReference type="InterPro" id="IPR050300">
    <property type="entry name" value="GDXG_lipolytic_enzyme"/>
</dbReference>
<feature type="domain" description="Alpha/beta hydrolase fold-3" evidence="4">
    <location>
        <begin position="84"/>
        <end position="285"/>
    </location>
</feature>
<evidence type="ECO:0000256" key="2">
    <source>
        <dbReference type="ARBA" id="ARBA00022801"/>
    </source>
</evidence>
<dbReference type="PROSITE" id="PS01174">
    <property type="entry name" value="LIPASE_GDXG_SER"/>
    <property type="match status" value="1"/>
</dbReference>
<accession>A0A558CRY5</accession>
<dbReference type="InterPro" id="IPR013094">
    <property type="entry name" value="AB_hydrolase_3"/>
</dbReference>
<dbReference type="Proteomes" id="UP000320011">
    <property type="component" value="Unassembled WGS sequence"/>
</dbReference>
<dbReference type="RefSeq" id="WP_144588435.1">
    <property type="nucleotide sequence ID" value="NZ_VJWX01000122.1"/>
</dbReference>
<reference evidence="5 6" key="2">
    <citation type="submission" date="2019-08" db="EMBL/GenBank/DDBJ databases">
        <title>Amycolatopsis acidicola sp. nov., isolated from peat swamp forest soil.</title>
        <authorList>
            <person name="Srisuk N."/>
        </authorList>
    </citation>
    <scope>NUCLEOTIDE SEQUENCE [LARGE SCALE GENOMIC DNA]</scope>
    <source>
        <strain evidence="5 6">TBRC 6029</strain>
    </source>
</reference>
<evidence type="ECO:0000313" key="6">
    <source>
        <dbReference type="Proteomes" id="UP000320011"/>
    </source>
</evidence>
<dbReference type="InterPro" id="IPR033140">
    <property type="entry name" value="Lipase_GDXG_put_SER_AS"/>
</dbReference>
<dbReference type="SUPFAM" id="SSF53474">
    <property type="entry name" value="alpha/beta-Hydrolases"/>
    <property type="match status" value="1"/>
</dbReference>
<dbReference type="AlphaFoldDB" id="A0A558CRY5"/>
<dbReference type="InterPro" id="IPR029058">
    <property type="entry name" value="AB_hydrolase_fold"/>
</dbReference>
<dbReference type="OrthoDB" id="128186at2"/>
<evidence type="ECO:0000259" key="4">
    <source>
        <dbReference type="Pfam" id="PF07859"/>
    </source>
</evidence>
<name>A0A558CRY5_9PSEU</name>
<dbReference type="PANTHER" id="PTHR48081:SF30">
    <property type="entry name" value="ACETYL-HYDROLASE LIPR-RELATED"/>
    <property type="match status" value="1"/>
</dbReference>
<dbReference type="Pfam" id="PF07859">
    <property type="entry name" value="Abhydrolase_3"/>
    <property type="match status" value="1"/>
</dbReference>
<sequence length="309" mass="32670">MPAQETASWQSWVFSQILSRTLRPLTRHVPVDRRTLPVARLVIERAALGSGRLPRGTVVEHVALGNCAAELVRAPGAGDHGRILVYFHGGGFVAGSARAWRPLVAALSARSGLPVLSVDYRLVPEHALADAVADGAGAYRWLLARGHGGDDIVLAGDSAGGGLAFLVALRLRAEGLPGPGRIAAFSPWVDFAASGQSHRFNRLHDPYLSAACVGAVTELCVAGREPELAELSPLYADLGGLPPVLLLVGEKELLRSDGELMARRLTEAAVPCELQVWPGQMHAFPLLRLLPESAAALGELARFATAPLP</sequence>
<reference evidence="5 6" key="1">
    <citation type="submission" date="2019-07" db="EMBL/GenBank/DDBJ databases">
        <authorList>
            <person name="Duangmal K."/>
            <person name="Teo W.F.A."/>
        </authorList>
    </citation>
    <scope>NUCLEOTIDE SEQUENCE [LARGE SCALE GENOMIC DNA]</scope>
    <source>
        <strain evidence="5 6">TBRC 6029</strain>
    </source>
</reference>
<gene>
    <name evidence="5" type="ORF">FNH05_14595</name>
</gene>
<dbReference type="GO" id="GO:0004806">
    <property type="term" value="F:triacylglycerol lipase activity"/>
    <property type="evidence" value="ECO:0007669"/>
    <property type="project" value="TreeGrafter"/>
</dbReference>
<dbReference type="PANTHER" id="PTHR48081">
    <property type="entry name" value="AB HYDROLASE SUPERFAMILY PROTEIN C4A8.06C"/>
    <property type="match status" value="1"/>
</dbReference>
<dbReference type="Gene3D" id="3.40.50.1820">
    <property type="entry name" value="alpha/beta hydrolase"/>
    <property type="match status" value="1"/>
</dbReference>
<keyword evidence="2 5" id="KW-0378">Hydrolase</keyword>
<evidence type="ECO:0000256" key="3">
    <source>
        <dbReference type="PROSITE-ProRule" id="PRU10038"/>
    </source>
</evidence>
<evidence type="ECO:0000313" key="5">
    <source>
        <dbReference type="EMBL" id="TVT51530.1"/>
    </source>
</evidence>
<proteinExistence type="inferred from homology"/>
<comment type="caution">
    <text evidence="5">The sequence shown here is derived from an EMBL/GenBank/DDBJ whole genome shotgun (WGS) entry which is preliminary data.</text>
</comment>
<organism evidence="5 6">
    <name type="scientific">Amycolatopsis rhizosphaerae</name>
    <dbReference type="NCBI Taxonomy" id="2053003"/>
    <lineage>
        <taxon>Bacteria</taxon>
        <taxon>Bacillati</taxon>
        <taxon>Actinomycetota</taxon>
        <taxon>Actinomycetes</taxon>
        <taxon>Pseudonocardiales</taxon>
        <taxon>Pseudonocardiaceae</taxon>
        <taxon>Amycolatopsis</taxon>
    </lineage>
</organism>
<dbReference type="EMBL" id="VJWX01000122">
    <property type="protein sequence ID" value="TVT51530.1"/>
    <property type="molecule type" value="Genomic_DNA"/>
</dbReference>
<protein>
    <submittedName>
        <fullName evidence="5">Alpha/beta hydrolase</fullName>
    </submittedName>
</protein>
<feature type="active site" evidence="3">
    <location>
        <position position="158"/>
    </location>
</feature>
<evidence type="ECO:0000256" key="1">
    <source>
        <dbReference type="ARBA" id="ARBA00010515"/>
    </source>
</evidence>